<dbReference type="InterPro" id="IPR010255">
    <property type="entry name" value="Haem_peroxidase_sf"/>
</dbReference>
<evidence type="ECO:0000256" key="8">
    <source>
        <dbReference type="ARBA" id="ARBA00023004"/>
    </source>
</evidence>
<dbReference type="GO" id="GO:0020037">
    <property type="term" value="F:heme binding"/>
    <property type="evidence" value="ECO:0007669"/>
    <property type="project" value="InterPro"/>
</dbReference>
<evidence type="ECO:0000256" key="4">
    <source>
        <dbReference type="ARBA" id="ARBA00022617"/>
    </source>
</evidence>
<dbReference type="PROSITE" id="PS00435">
    <property type="entry name" value="PEROXIDASE_1"/>
    <property type="match status" value="1"/>
</dbReference>
<dbReference type="GO" id="GO:0004130">
    <property type="term" value="F:cytochrome-c peroxidase activity"/>
    <property type="evidence" value="ECO:0007669"/>
    <property type="project" value="UniProtKB-EC"/>
</dbReference>
<organism evidence="16 17">
    <name type="scientific">Emiliania huxleyi (strain CCMP1516)</name>
    <dbReference type="NCBI Taxonomy" id="280463"/>
    <lineage>
        <taxon>Eukaryota</taxon>
        <taxon>Haptista</taxon>
        <taxon>Haptophyta</taxon>
        <taxon>Prymnesiophyceae</taxon>
        <taxon>Isochrysidales</taxon>
        <taxon>Noelaerhabdaceae</taxon>
        <taxon>Emiliania</taxon>
    </lineage>
</organism>
<dbReference type="InterPro" id="IPR002207">
    <property type="entry name" value="Peroxidase_I"/>
</dbReference>
<dbReference type="RefSeq" id="XP_005761714.1">
    <property type="nucleotide sequence ID" value="XM_005761657.1"/>
</dbReference>
<dbReference type="PANTHER" id="PTHR31356:SF58">
    <property type="entry name" value="CYTOCHROME C PEROXIDASE, MITOCHONDRIAL"/>
    <property type="match status" value="1"/>
</dbReference>
<dbReference type="Proteomes" id="UP000013827">
    <property type="component" value="Unassembled WGS sequence"/>
</dbReference>
<keyword evidence="5" id="KW-0479">Metal-binding</keyword>
<dbReference type="KEGG" id="ehx:EMIHUDRAFT_438123"/>
<dbReference type="GO" id="GO:0000302">
    <property type="term" value="P:response to reactive oxygen species"/>
    <property type="evidence" value="ECO:0007669"/>
    <property type="project" value="TreeGrafter"/>
</dbReference>
<dbReference type="HOGENOM" id="CLU_036959_0_0_1"/>
<dbReference type="GeneID" id="17255411"/>
<dbReference type="PROSITE" id="PS00436">
    <property type="entry name" value="PEROXIDASE_2"/>
    <property type="match status" value="1"/>
</dbReference>
<dbReference type="PANTHER" id="PTHR31356">
    <property type="entry name" value="THYLAKOID LUMENAL 29 KDA PROTEIN, CHLOROPLASTIC-RELATED"/>
    <property type="match status" value="1"/>
</dbReference>
<comment type="catalytic activity">
    <reaction evidence="12">
        <text>2 Fe(II)-[cytochrome c] + H2O2 + 2 H(+) = 2 Fe(III)-[cytochrome c] + 2 H2O</text>
        <dbReference type="Rhea" id="RHEA:16581"/>
        <dbReference type="Rhea" id="RHEA-COMP:10350"/>
        <dbReference type="Rhea" id="RHEA-COMP:14399"/>
        <dbReference type="ChEBI" id="CHEBI:15377"/>
        <dbReference type="ChEBI" id="CHEBI:15378"/>
        <dbReference type="ChEBI" id="CHEBI:16240"/>
        <dbReference type="ChEBI" id="CHEBI:29033"/>
        <dbReference type="ChEBI" id="CHEBI:29034"/>
        <dbReference type="EC" id="1.11.1.5"/>
    </reaction>
</comment>
<dbReference type="PROSITE" id="PS50873">
    <property type="entry name" value="PEROXIDASE_4"/>
    <property type="match status" value="1"/>
</dbReference>
<evidence type="ECO:0000256" key="9">
    <source>
        <dbReference type="ARBA" id="ARBA00023128"/>
    </source>
</evidence>
<dbReference type="InterPro" id="IPR002016">
    <property type="entry name" value="Haem_peroxidase"/>
</dbReference>
<sequence length="341" mass="36195">MVFARRRLLPRAVAAFGGGAALASFAASGALASRTAECKTEGTPWSKVKEDLAALYEDEDALNPSVDAADGAKGGGGYVAPMMVRLAWHSAGSFSAKDGSGGTEGGTIRFEPEINHGGNAGLCHALKLLEPIKSKYPAASWADLIVCAGAVAIESMGGPVIGFRPGRSDAPKPNVAPASDKRFTPDDRLPDGALGAAHLRDVFYRMGFDDREIVALSGAHAVGRCHTDRSGFWGPWKYGENAFSNEYYTFLLEKTWTPKTTHGAPSAHCPVAGSWKGPMQYEADGGALMMLPTDVALIKDAAFKKHVEAYAADEELFFRDFAAAFLKLLENGCDLSKEAFV</sequence>
<evidence type="ECO:0000256" key="5">
    <source>
        <dbReference type="ARBA" id="ARBA00022723"/>
    </source>
</evidence>
<comment type="similarity">
    <text evidence="13">Belongs to the peroxidase family.</text>
</comment>
<dbReference type="STRING" id="2903.R1D3V0"/>
<evidence type="ECO:0000256" key="1">
    <source>
        <dbReference type="ARBA" id="ARBA00004305"/>
    </source>
</evidence>
<dbReference type="GO" id="GO:0005759">
    <property type="term" value="C:mitochondrial matrix"/>
    <property type="evidence" value="ECO:0007669"/>
    <property type="project" value="UniProtKB-SubCell"/>
</dbReference>
<dbReference type="EnsemblProtists" id="EOD09285">
    <property type="protein sequence ID" value="EOD09285"/>
    <property type="gene ID" value="EMIHUDRAFT_438123"/>
</dbReference>
<dbReference type="GO" id="GO:0005758">
    <property type="term" value="C:mitochondrial intermembrane space"/>
    <property type="evidence" value="ECO:0007669"/>
    <property type="project" value="UniProtKB-SubCell"/>
</dbReference>
<reference evidence="16" key="2">
    <citation type="submission" date="2024-10" db="UniProtKB">
        <authorList>
            <consortium name="EnsemblProtists"/>
        </authorList>
    </citation>
    <scope>IDENTIFICATION</scope>
</reference>
<evidence type="ECO:0000256" key="10">
    <source>
        <dbReference type="ARBA" id="ARBA00039063"/>
    </source>
</evidence>
<dbReference type="SUPFAM" id="SSF48113">
    <property type="entry name" value="Heme-dependent peroxidases"/>
    <property type="match status" value="1"/>
</dbReference>
<dbReference type="FunFam" id="1.10.420.10:FF:000009">
    <property type="entry name" value="Ascorbate peroxidase"/>
    <property type="match status" value="1"/>
</dbReference>
<dbReference type="PRINTS" id="PR00459">
    <property type="entry name" value="ASPEROXIDASE"/>
</dbReference>
<keyword evidence="3" id="KW-0575">Peroxidase</keyword>
<keyword evidence="17" id="KW-1185">Reference proteome</keyword>
<dbReference type="PaxDb" id="2903-EOD09285"/>
<feature type="region of interest" description="Disordered" evidence="14">
    <location>
        <begin position="164"/>
        <end position="187"/>
    </location>
</feature>
<evidence type="ECO:0000256" key="13">
    <source>
        <dbReference type="RuleBase" id="RU004241"/>
    </source>
</evidence>
<dbReference type="PRINTS" id="PR00458">
    <property type="entry name" value="PEROXIDASE"/>
</dbReference>
<comment type="subcellular location">
    <subcellularLocation>
        <location evidence="2">Mitochondrion intermembrane space</location>
    </subcellularLocation>
    <subcellularLocation>
        <location evidence="1">Mitochondrion matrix</location>
    </subcellularLocation>
</comment>
<evidence type="ECO:0000256" key="3">
    <source>
        <dbReference type="ARBA" id="ARBA00022559"/>
    </source>
</evidence>
<dbReference type="AlphaFoldDB" id="A0A0D3IDF0"/>
<keyword evidence="8" id="KW-0408">Iron</keyword>
<keyword evidence="6" id="KW-0809">Transit peptide</keyword>
<dbReference type="GO" id="GO:0046872">
    <property type="term" value="F:metal ion binding"/>
    <property type="evidence" value="ECO:0007669"/>
    <property type="project" value="UniProtKB-KW"/>
</dbReference>
<dbReference type="PROSITE" id="PS51318">
    <property type="entry name" value="TAT"/>
    <property type="match status" value="1"/>
</dbReference>
<dbReference type="EC" id="1.11.1.5" evidence="10"/>
<accession>A0A0D3IDF0</accession>
<evidence type="ECO:0000256" key="11">
    <source>
        <dbReference type="ARBA" id="ARBA00040313"/>
    </source>
</evidence>
<evidence type="ECO:0000256" key="14">
    <source>
        <dbReference type="SAM" id="MobiDB-lite"/>
    </source>
</evidence>
<dbReference type="GO" id="GO:0034599">
    <property type="term" value="P:cellular response to oxidative stress"/>
    <property type="evidence" value="ECO:0007669"/>
    <property type="project" value="InterPro"/>
</dbReference>
<feature type="domain" description="Plant heme peroxidase family profile" evidence="15">
    <location>
        <begin position="140"/>
        <end position="341"/>
    </location>
</feature>
<evidence type="ECO:0000313" key="17">
    <source>
        <dbReference type="Proteomes" id="UP000013827"/>
    </source>
</evidence>
<keyword evidence="7" id="KW-0560">Oxidoreductase</keyword>
<proteinExistence type="inferred from homology"/>
<dbReference type="InterPro" id="IPR006311">
    <property type="entry name" value="TAT_signal"/>
</dbReference>
<dbReference type="Gene3D" id="1.10.520.10">
    <property type="match status" value="1"/>
</dbReference>
<dbReference type="InterPro" id="IPR044831">
    <property type="entry name" value="Ccp1-like"/>
</dbReference>
<keyword evidence="9" id="KW-0496">Mitochondrion</keyword>
<dbReference type="InterPro" id="IPR019793">
    <property type="entry name" value="Peroxidases_heam-ligand_BS"/>
</dbReference>
<evidence type="ECO:0000313" key="16">
    <source>
        <dbReference type="EnsemblProtists" id="EOD09285"/>
    </source>
</evidence>
<evidence type="ECO:0000256" key="7">
    <source>
        <dbReference type="ARBA" id="ARBA00023002"/>
    </source>
</evidence>
<reference evidence="17" key="1">
    <citation type="journal article" date="2013" name="Nature">
        <title>Pan genome of the phytoplankton Emiliania underpins its global distribution.</title>
        <authorList>
            <person name="Read B.A."/>
            <person name="Kegel J."/>
            <person name="Klute M.J."/>
            <person name="Kuo A."/>
            <person name="Lefebvre S.C."/>
            <person name="Maumus F."/>
            <person name="Mayer C."/>
            <person name="Miller J."/>
            <person name="Monier A."/>
            <person name="Salamov A."/>
            <person name="Young J."/>
            <person name="Aguilar M."/>
            <person name="Claverie J.M."/>
            <person name="Frickenhaus S."/>
            <person name="Gonzalez K."/>
            <person name="Herman E.K."/>
            <person name="Lin Y.C."/>
            <person name="Napier J."/>
            <person name="Ogata H."/>
            <person name="Sarno A.F."/>
            <person name="Shmutz J."/>
            <person name="Schroeder D."/>
            <person name="de Vargas C."/>
            <person name="Verret F."/>
            <person name="von Dassow P."/>
            <person name="Valentin K."/>
            <person name="Van de Peer Y."/>
            <person name="Wheeler G."/>
            <person name="Dacks J.B."/>
            <person name="Delwiche C.F."/>
            <person name="Dyhrman S.T."/>
            <person name="Glockner G."/>
            <person name="John U."/>
            <person name="Richards T."/>
            <person name="Worden A.Z."/>
            <person name="Zhang X."/>
            <person name="Grigoriev I.V."/>
            <person name="Allen A.E."/>
            <person name="Bidle K."/>
            <person name="Borodovsky M."/>
            <person name="Bowler C."/>
            <person name="Brownlee C."/>
            <person name="Cock J.M."/>
            <person name="Elias M."/>
            <person name="Gladyshev V.N."/>
            <person name="Groth M."/>
            <person name="Guda C."/>
            <person name="Hadaegh A."/>
            <person name="Iglesias-Rodriguez M.D."/>
            <person name="Jenkins J."/>
            <person name="Jones B.M."/>
            <person name="Lawson T."/>
            <person name="Leese F."/>
            <person name="Lindquist E."/>
            <person name="Lobanov A."/>
            <person name="Lomsadze A."/>
            <person name="Malik S.B."/>
            <person name="Marsh M.E."/>
            <person name="Mackinder L."/>
            <person name="Mock T."/>
            <person name="Mueller-Roeber B."/>
            <person name="Pagarete A."/>
            <person name="Parker M."/>
            <person name="Probert I."/>
            <person name="Quesneville H."/>
            <person name="Raines C."/>
            <person name="Rensing S.A."/>
            <person name="Riano-Pachon D.M."/>
            <person name="Richier S."/>
            <person name="Rokitta S."/>
            <person name="Shiraiwa Y."/>
            <person name="Soanes D.M."/>
            <person name="van der Giezen M."/>
            <person name="Wahlund T.M."/>
            <person name="Williams B."/>
            <person name="Wilson W."/>
            <person name="Wolfe G."/>
            <person name="Wurch L.L."/>
        </authorList>
    </citation>
    <scope>NUCLEOTIDE SEQUENCE</scope>
</reference>
<evidence type="ECO:0000259" key="15">
    <source>
        <dbReference type="PROSITE" id="PS50873"/>
    </source>
</evidence>
<evidence type="ECO:0000256" key="6">
    <source>
        <dbReference type="ARBA" id="ARBA00022946"/>
    </source>
</evidence>
<name>A0A0D3IDF0_EMIH1</name>
<dbReference type="eggNOG" id="ENOG502QR1E">
    <property type="taxonomic scope" value="Eukaryota"/>
</dbReference>
<dbReference type="Gene3D" id="1.10.420.10">
    <property type="entry name" value="Peroxidase, domain 2"/>
    <property type="match status" value="1"/>
</dbReference>
<evidence type="ECO:0000256" key="12">
    <source>
        <dbReference type="ARBA" id="ARBA00049265"/>
    </source>
</evidence>
<evidence type="ECO:0000256" key="2">
    <source>
        <dbReference type="ARBA" id="ARBA00004569"/>
    </source>
</evidence>
<dbReference type="Pfam" id="PF00141">
    <property type="entry name" value="peroxidase"/>
    <property type="match status" value="1"/>
</dbReference>
<protein>
    <recommendedName>
        <fullName evidence="11">Cytochrome c peroxidase, mitochondrial</fullName>
        <ecNumber evidence="10">1.11.1.5</ecNumber>
    </recommendedName>
</protein>
<dbReference type="InterPro" id="IPR019794">
    <property type="entry name" value="Peroxidases_AS"/>
</dbReference>
<keyword evidence="4" id="KW-0349">Heme</keyword>
<dbReference type="GO" id="GO:0042744">
    <property type="term" value="P:hydrogen peroxide catabolic process"/>
    <property type="evidence" value="ECO:0007669"/>
    <property type="project" value="TreeGrafter"/>
</dbReference>
<dbReference type="OMA" id="QRKWNGP"/>